<gene>
    <name evidence="2" type="ORF">ATK06_0467</name>
</gene>
<accession>A0A2A9DNC2</accession>
<dbReference type="EMBL" id="PDJF01000001">
    <property type="protein sequence ID" value="PFG27410.1"/>
    <property type="molecule type" value="Genomic_DNA"/>
</dbReference>
<sequence>MARANTVCAVPGCPRPTHARGFCREHSALSDKHQRETVPTKILGARSQEKRRRADAVEQWRQRFGNICPGYGRPPHPATDLTAQHSHALVLGGDADQPLTVLCRSCNSRHGLESRNRQRDRRLVGVGETP</sequence>
<proteinExistence type="predicted"/>
<keyword evidence="3" id="KW-1185">Reference proteome</keyword>
<evidence type="ECO:0000313" key="2">
    <source>
        <dbReference type="EMBL" id="PFG27410.1"/>
    </source>
</evidence>
<feature type="compositionally biased region" description="Basic and acidic residues" evidence="1">
    <location>
        <begin position="111"/>
        <end position="123"/>
    </location>
</feature>
<dbReference type="Proteomes" id="UP000221653">
    <property type="component" value="Unassembled WGS sequence"/>
</dbReference>
<name>A0A2A9DNC2_9CORY</name>
<evidence type="ECO:0000313" key="3">
    <source>
        <dbReference type="Proteomes" id="UP000221653"/>
    </source>
</evidence>
<dbReference type="AlphaFoldDB" id="A0A2A9DNC2"/>
<dbReference type="STRING" id="1724.GCA_001044175_00749"/>
<dbReference type="OrthoDB" id="4578716at2"/>
<reference evidence="2 3" key="1">
    <citation type="submission" date="2017-10" db="EMBL/GenBank/DDBJ databases">
        <title>Sequencing the genomes of 1000 actinobacteria strains.</title>
        <authorList>
            <person name="Klenk H.-P."/>
        </authorList>
    </citation>
    <scope>NUCLEOTIDE SEQUENCE [LARGE SCALE GENOMIC DNA]</scope>
    <source>
        <strain evidence="2 3">DSM 20688</strain>
    </source>
</reference>
<dbReference type="RefSeq" id="WP_143341376.1">
    <property type="nucleotide sequence ID" value="NZ_LDYE01000002.1"/>
</dbReference>
<organism evidence="2 3">
    <name type="scientific">Corynebacterium renale</name>
    <dbReference type="NCBI Taxonomy" id="1724"/>
    <lineage>
        <taxon>Bacteria</taxon>
        <taxon>Bacillati</taxon>
        <taxon>Actinomycetota</taxon>
        <taxon>Actinomycetes</taxon>
        <taxon>Mycobacteriales</taxon>
        <taxon>Corynebacteriaceae</taxon>
        <taxon>Corynebacterium</taxon>
    </lineage>
</organism>
<comment type="caution">
    <text evidence="2">The sequence shown here is derived from an EMBL/GenBank/DDBJ whole genome shotgun (WGS) entry which is preliminary data.</text>
</comment>
<protein>
    <submittedName>
        <fullName evidence="2">5-methylcytosine-specific restriction protein A</fullName>
    </submittedName>
</protein>
<evidence type="ECO:0000256" key="1">
    <source>
        <dbReference type="SAM" id="MobiDB-lite"/>
    </source>
</evidence>
<dbReference type="Gene3D" id="1.10.30.50">
    <property type="match status" value="1"/>
</dbReference>
<feature type="region of interest" description="Disordered" evidence="1">
    <location>
        <begin position="111"/>
        <end position="130"/>
    </location>
</feature>